<dbReference type="Gene3D" id="2.60.40.10">
    <property type="entry name" value="Immunoglobulins"/>
    <property type="match status" value="2"/>
</dbReference>
<feature type="domain" description="Fibronectin type-III" evidence="2">
    <location>
        <begin position="103"/>
        <end position="198"/>
    </location>
</feature>
<accession>A0ABQ9GFG0</accession>
<dbReference type="EMBL" id="JARBHB010000012">
    <property type="protein sequence ID" value="KAJ8871068.1"/>
    <property type="molecule type" value="Genomic_DNA"/>
</dbReference>
<dbReference type="PROSITE" id="PS50853">
    <property type="entry name" value="FN3"/>
    <property type="match status" value="2"/>
</dbReference>
<dbReference type="InterPro" id="IPR013783">
    <property type="entry name" value="Ig-like_fold"/>
</dbReference>
<dbReference type="PANTHER" id="PTHR46708">
    <property type="entry name" value="TENASCIN"/>
    <property type="match status" value="1"/>
</dbReference>
<evidence type="ECO:0000313" key="4">
    <source>
        <dbReference type="Proteomes" id="UP001159363"/>
    </source>
</evidence>
<gene>
    <name evidence="3" type="ORF">PR048_027372</name>
</gene>
<dbReference type="PANTHER" id="PTHR46708:SF2">
    <property type="entry name" value="FIBRONECTIN TYPE-III DOMAIN-CONTAINING PROTEIN"/>
    <property type="match status" value="1"/>
</dbReference>
<dbReference type="Proteomes" id="UP001159363">
    <property type="component" value="Chromosome 11"/>
</dbReference>
<evidence type="ECO:0000259" key="2">
    <source>
        <dbReference type="PROSITE" id="PS50853"/>
    </source>
</evidence>
<comment type="caution">
    <text evidence="3">The sequence shown here is derived from an EMBL/GenBank/DDBJ whole genome shotgun (WGS) entry which is preliminary data.</text>
</comment>
<evidence type="ECO:0000313" key="3">
    <source>
        <dbReference type="EMBL" id="KAJ8871068.1"/>
    </source>
</evidence>
<organism evidence="3 4">
    <name type="scientific">Dryococelus australis</name>
    <dbReference type="NCBI Taxonomy" id="614101"/>
    <lineage>
        <taxon>Eukaryota</taxon>
        <taxon>Metazoa</taxon>
        <taxon>Ecdysozoa</taxon>
        <taxon>Arthropoda</taxon>
        <taxon>Hexapoda</taxon>
        <taxon>Insecta</taxon>
        <taxon>Pterygota</taxon>
        <taxon>Neoptera</taxon>
        <taxon>Polyneoptera</taxon>
        <taxon>Phasmatodea</taxon>
        <taxon>Verophasmatodea</taxon>
        <taxon>Anareolatae</taxon>
        <taxon>Phasmatidae</taxon>
        <taxon>Eurycanthinae</taxon>
        <taxon>Dryococelus</taxon>
    </lineage>
</organism>
<keyword evidence="4" id="KW-1185">Reference proteome</keyword>
<name>A0ABQ9GFG0_9NEOP</name>
<dbReference type="InterPro" id="IPR003961">
    <property type="entry name" value="FN3_dom"/>
</dbReference>
<keyword evidence="1" id="KW-0677">Repeat</keyword>
<dbReference type="InterPro" id="IPR050991">
    <property type="entry name" value="ECM_Regulatory_Proteins"/>
</dbReference>
<dbReference type="SMART" id="SM00060">
    <property type="entry name" value="FN3"/>
    <property type="match status" value="3"/>
</dbReference>
<feature type="domain" description="Fibronectin type-III" evidence="2">
    <location>
        <begin position="239"/>
        <end position="336"/>
    </location>
</feature>
<dbReference type="CDD" id="cd00063">
    <property type="entry name" value="FN3"/>
    <property type="match status" value="1"/>
</dbReference>
<dbReference type="InterPro" id="IPR036116">
    <property type="entry name" value="FN3_sf"/>
</dbReference>
<protein>
    <recommendedName>
        <fullName evidence="2">Fibronectin type-III domain-containing protein</fullName>
    </recommendedName>
</protein>
<evidence type="ECO:0000256" key="1">
    <source>
        <dbReference type="ARBA" id="ARBA00022737"/>
    </source>
</evidence>
<reference evidence="3 4" key="1">
    <citation type="submission" date="2023-02" db="EMBL/GenBank/DDBJ databases">
        <title>LHISI_Scaffold_Assembly.</title>
        <authorList>
            <person name="Stuart O.P."/>
            <person name="Cleave R."/>
            <person name="Magrath M.J.L."/>
            <person name="Mikheyev A.S."/>
        </authorList>
    </citation>
    <scope>NUCLEOTIDE SEQUENCE [LARGE SCALE GENOMIC DNA]</scope>
    <source>
        <strain evidence="3">Daus_M_001</strain>
        <tissue evidence="3">Leg muscle</tissue>
    </source>
</reference>
<sequence length="341" mass="38481">MASDPNPVTDLEVTMTSYKQFGLTWTPPSNEVQDCIHAYNLTVTSDDRGLVCTYSLWRGYYFNDNIYPCVTTICTNYTATIYVVSYPGISRSTSITFYTGPAKARRLQASNTTRTETYLTWKSPDTMACAKHFKLYHCAYDGPAEQDCVYQTKTFSLNRTSYKLGGLQPCKDNYIWLATVDKYGGENNVSIVVHTGDGRKCALTLCLSFTLFLAIRYRKHIMTFANPNQCWRAQSTTNPPKIRGLMSPVNKGYSVTVSWLAAESFNPHCHAGYRVCSSSDRDGSENCYFTSKTTLVVKELTPCTNYTIHVQTVDGELKQYSHFSAAFSLRVFTSQYQLHTP</sequence>
<dbReference type="SUPFAM" id="SSF49265">
    <property type="entry name" value="Fibronectin type III"/>
    <property type="match status" value="2"/>
</dbReference>
<proteinExistence type="predicted"/>